<feature type="transmembrane region" description="Helical" evidence="6">
    <location>
        <begin position="97"/>
        <end position="117"/>
    </location>
</feature>
<keyword evidence="3 6" id="KW-0812">Transmembrane</keyword>
<feature type="transmembrane region" description="Helical" evidence="6">
    <location>
        <begin position="262"/>
        <end position="281"/>
    </location>
</feature>
<evidence type="ECO:0000256" key="2">
    <source>
        <dbReference type="ARBA" id="ARBA00007362"/>
    </source>
</evidence>
<feature type="domain" description="EamA" evidence="7">
    <location>
        <begin position="150"/>
        <end position="273"/>
    </location>
</feature>
<feature type="transmembrane region" description="Helical" evidence="6">
    <location>
        <begin position="38"/>
        <end position="61"/>
    </location>
</feature>
<feature type="transmembrane region" description="Helical" evidence="6">
    <location>
        <begin position="147"/>
        <end position="166"/>
    </location>
</feature>
<dbReference type="Proteomes" id="UP000199239">
    <property type="component" value="Unassembled WGS sequence"/>
</dbReference>
<dbReference type="InterPro" id="IPR000620">
    <property type="entry name" value="EamA_dom"/>
</dbReference>
<evidence type="ECO:0000256" key="3">
    <source>
        <dbReference type="ARBA" id="ARBA00022692"/>
    </source>
</evidence>
<feature type="transmembrane region" description="Helical" evidence="6">
    <location>
        <begin position="237"/>
        <end position="256"/>
    </location>
</feature>
<organism evidence="8 9">
    <name type="scientific">Sulfitobacter marinus</name>
    <dbReference type="NCBI Taxonomy" id="394264"/>
    <lineage>
        <taxon>Bacteria</taxon>
        <taxon>Pseudomonadati</taxon>
        <taxon>Pseudomonadota</taxon>
        <taxon>Alphaproteobacteria</taxon>
        <taxon>Rhodobacterales</taxon>
        <taxon>Roseobacteraceae</taxon>
        <taxon>Sulfitobacter</taxon>
    </lineage>
</organism>
<sequence>MPHASECLMQRATLIMFLAMSLIPAGDSAGKILTSQMGVAPVFVAWSRFAIGLIILVPFIPDQTRALFGNWRIWVRAAMICGGITCIQTALQTEDVANVFAAFFIGPLLSYALAAVFLREPITLLRSALIALGFAGVLLVVRPGFDVSVGLVWALAAGTFYGIFLTMSRWLSDLASPLQLSFTQLAISTALLLPFGLMRLPEFTSPIAALTLTSAACSMLGNLLMLYAYRVAPATQIAPMVYFQLLSAVALGWVLFGALPDAMTWIGLAIILSAGIASTRLR</sequence>
<evidence type="ECO:0000256" key="6">
    <source>
        <dbReference type="SAM" id="Phobius"/>
    </source>
</evidence>
<evidence type="ECO:0000256" key="4">
    <source>
        <dbReference type="ARBA" id="ARBA00022989"/>
    </source>
</evidence>
<feature type="domain" description="EamA" evidence="7">
    <location>
        <begin position="18"/>
        <end position="141"/>
    </location>
</feature>
<evidence type="ECO:0000259" key="7">
    <source>
        <dbReference type="Pfam" id="PF00892"/>
    </source>
</evidence>
<protein>
    <submittedName>
        <fullName evidence="8">Threonine/homoserine efflux transporter RhtA</fullName>
    </submittedName>
</protein>
<dbReference type="AlphaFoldDB" id="A0A1I6U5M5"/>
<dbReference type="Pfam" id="PF00892">
    <property type="entry name" value="EamA"/>
    <property type="match status" value="2"/>
</dbReference>
<feature type="transmembrane region" description="Helical" evidence="6">
    <location>
        <begin position="124"/>
        <end position="141"/>
    </location>
</feature>
<dbReference type="InterPro" id="IPR037185">
    <property type="entry name" value="EmrE-like"/>
</dbReference>
<gene>
    <name evidence="8" type="ORF">SAMN04488040_2525</name>
</gene>
<accession>A0A1I6U5M5</accession>
<feature type="transmembrane region" description="Helical" evidence="6">
    <location>
        <begin position="203"/>
        <end position="225"/>
    </location>
</feature>
<proteinExistence type="inferred from homology"/>
<dbReference type="InterPro" id="IPR050638">
    <property type="entry name" value="AA-Vitamin_Transporters"/>
</dbReference>
<comment type="similarity">
    <text evidence="2">Belongs to the EamA transporter family.</text>
</comment>
<keyword evidence="5 6" id="KW-0472">Membrane</keyword>
<keyword evidence="4 6" id="KW-1133">Transmembrane helix</keyword>
<dbReference type="Gene3D" id="1.10.3730.20">
    <property type="match status" value="1"/>
</dbReference>
<comment type="subcellular location">
    <subcellularLocation>
        <location evidence="1">Membrane</location>
        <topology evidence="1">Multi-pass membrane protein</topology>
    </subcellularLocation>
</comment>
<dbReference type="PANTHER" id="PTHR32322">
    <property type="entry name" value="INNER MEMBRANE TRANSPORTER"/>
    <property type="match status" value="1"/>
</dbReference>
<evidence type="ECO:0000313" key="9">
    <source>
        <dbReference type="Proteomes" id="UP000199239"/>
    </source>
</evidence>
<dbReference type="PANTHER" id="PTHR32322:SF2">
    <property type="entry name" value="EAMA DOMAIN-CONTAINING PROTEIN"/>
    <property type="match status" value="1"/>
</dbReference>
<evidence type="ECO:0000256" key="5">
    <source>
        <dbReference type="ARBA" id="ARBA00023136"/>
    </source>
</evidence>
<reference evidence="9" key="1">
    <citation type="submission" date="2016-10" db="EMBL/GenBank/DDBJ databases">
        <authorList>
            <person name="Varghese N."/>
            <person name="Submissions S."/>
        </authorList>
    </citation>
    <scope>NUCLEOTIDE SEQUENCE [LARGE SCALE GENOMIC DNA]</scope>
    <source>
        <strain evidence="9">DSM 23422</strain>
    </source>
</reference>
<dbReference type="STRING" id="394264.SAMN04488040_2525"/>
<dbReference type="GO" id="GO:0016020">
    <property type="term" value="C:membrane"/>
    <property type="evidence" value="ECO:0007669"/>
    <property type="project" value="UniProtKB-SubCell"/>
</dbReference>
<feature type="transmembrane region" description="Helical" evidence="6">
    <location>
        <begin position="178"/>
        <end position="197"/>
    </location>
</feature>
<dbReference type="SUPFAM" id="SSF103481">
    <property type="entry name" value="Multidrug resistance efflux transporter EmrE"/>
    <property type="match status" value="2"/>
</dbReference>
<evidence type="ECO:0000313" key="8">
    <source>
        <dbReference type="EMBL" id="SFS96839.1"/>
    </source>
</evidence>
<evidence type="ECO:0000256" key="1">
    <source>
        <dbReference type="ARBA" id="ARBA00004141"/>
    </source>
</evidence>
<dbReference type="EMBL" id="FPAJ01000004">
    <property type="protein sequence ID" value="SFS96839.1"/>
    <property type="molecule type" value="Genomic_DNA"/>
</dbReference>
<keyword evidence="9" id="KW-1185">Reference proteome</keyword>
<name>A0A1I6U5M5_9RHOB</name>
<feature type="transmembrane region" description="Helical" evidence="6">
    <location>
        <begin position="73"/>
        <end position="91"/>
    </location>
</feature>